<name>A0A673K8G2_9TELE</name>
<dbReference type="Gene3D" id="2.60.60.20">
    <property type="entry name" value="PLAT/LH2 domain"/>
    <property type="match status" value="3"/>
</dbReference>
<accession>A0A673K8G2</accession>
<proteinExistence type="predicted"/>
<dbReference type="InterPro" id="IPR001024">
    <property type="entry name" value="PLAT/LH2_dom"/>
</dbReference>
<feature type="domain" description="PLAT" evidence="3">
    <location>
        <begin position="195"/>
        <end position="310"/>
    </location>
</feature>
<feature type="domain" description="PLAT" evidence="3">
    <location>
        <begin position="323"/>
        <end position="443"/>
    </location>
</feature>
<reference evidence="4" key="2">
    <citation type="submission" date="2025-09" db="UniProtKB">
        <authorList>
            <consortium name="Ensembl"/>
        </authorList>
    </citation>
    <scope>IDENTIFICATION</scope>
</reference>
<evidence type="ECO:0000259" key="3">
    <source>
        <dbReference type="PROSITE" id="PS50095"/>
    </source>
</evidence>
<feature type="domain" description="PLAT" evidence="3">
    <location>
        <begin position="66"/>
        <end position="182"/>
    </location>
</feature>
<feature type="domain" description="PLAT" evidence="3">
    <location>
        <begin position="442"/>
        <end position="561"/>
    </location>
</feature>
<evidence type="ECO:0000313" key="4">
    <source>
        <dbReference type="Ensembl" id="ENSSRHP00000062733.1"/>
    </source>
</evidence>
<feature type="domain" description="PLAT" evidence="3">
    <location>
        <begin position="1"/>
        <end position="57"/>
    </location>
</feature>
<dbReference type="Gene3D" id="2.40.180.10">
    <property type="entry name" value="Catalase core domain"/>
    <property type="match status" value="5"/>
</dbReference>
<protein>
    <submittedName>
        <fullName evidence="4">Lipoxygenase homology domains 1a</fullName>
    </submittedName>
</protein>
<feature type="region of interest" description="Disordered" evidence="2">
    <location>
        <begin position="670"/>
        <end position="691"/>
    </location>
</feature>
<dbReference type="Pfam" id="PF01477">
    <property type="entry name" value="PLAT"/>
    <property type="match status" value="6"/>
</dbReference>
<feature type="domain" description="PLAT" evidence="3">
    <location>
        <begin position="572"/>
        <end position="721"/>
    </location>
</feature>
<dbReference type="PANTHER" id="PTHR45901">
    <property type="entry name" value="PROTEIN CBG12474"/>
    <property type="match status" value="1"/>
</dbReference>
<dbReference type="InterPro" id="IPR052970">
    <property type="entry name" value="Inner_ear_hair_cell_LOXHD"/>
</dbReference>
<feature type="domain" description="PLAT" evidence="3">
    <location>
        <begin position="731"/>
        <end position="848"/>
    </location>
</feature>
<reference evidence="4" key="1">
    <citation type="submission" date="2025-08" db="UniProtKB">
        <authorList>
            <consortium name="Ensembl"/>
        </authorList>
    </citation>
    <scope>IDENTIFICATION</scope>
</reference>
<dbReference type="CDD" id="cd01756">
    <property type="entry name" value="PLAT_repeat"/>
    <property type="match status" value="5"/>
</dbReference>
<evidence type="ECO:0000256" key="1">
    <source>
        <dbReference type="PROSITE-ProRule" id="PRU00152"/>
    </source>
</evidence>
<keyword evidence="5" id="KW-1185">Reference proteome</keyword>
<dbReference type="AlphaFoldDB" id="A0A673K8G2"/>
<dbReference type="Proteomes" id="UP000472270">
    <property type="component" value="Unassembled WGS sequence"/>
</dbReference>
<dbReference type="SMART" id="SM00308">
    <property type="entry name" value="LH2"/>
    <property type="match status" value="6"/>
</dbReference>
<sequence length="941" mass="106087">MLLRKITIGHNNKGSSAGWACDKVVVDDMGNKEVYEFPVNAWFDISEGDGKIQRDVLAGATQPMAIVYNVQVMTGDIRGAGTNSKIHFVMHGRKGIKNSGKLFLEGGTFERAQIDIFNVELLELLSPLSRVTIGHDNAGISCGWYCEKVTVYCPFTGLEQVFPCGRWLDEDDGDGLVERELYEMVSLRQKKQKKFPWSLWIWTSEIKGAGTDAQVFLQVYGETGKSDEMKLESKSDSFEQGQCDKFTIEMPDIGKIRKLRIWHEKRNPFSGWHLGRVTLMKTLTREKYSFACNRWLDINEDDNEIIRELPATGKLVPEPLPLIKYRVTICTGNISGSGTDASVYLNIIGDLGDTGERLMFMSQNNANKFEKGNHDEFLVEAVTLGQIKKVRIGHDGRGGGCGWFLDKVMIREEGQPEASSIEFPCYRLDTIGFDVCVFVPAVGYHIAIKTGSINGASSDSKVFVKLYGEKNDTNKMLLVVSDNDLGNYFETGQTDIFTIETFDIGKINRLLIGHTNEGLQAGWFLDSVQIWVPVHGVQYMFPSHRWLCKDEADGKVEVEIYPSETLEIEKLINYEVTVVTGDVWTGGTNANVFLQIYGEEGKTELIQLKSRSNNFERGTTEIFRIEGLDVGRVYKIRIGHDGSGIGAGWFLEKVDVKRLVMAMVKPEKKEEDKKDKKKKKKKKEEEESPGELKEVVRTFSFPCGRWLARDEEDGEILVELRAEDYEDLEENSYEVHVFTGDMLGAGTDASVYINVYGEMGDTGERKLRKSNHLNKFERGQEDVFTITGMDLGPLKKLRMRHDNKQANVAWYLDRVEIFDVKDETMYFFPCQRWLAVDEDDGQLSRELVPVDEAFMKRDEDEEGESSPAQLGLEQKAMSTTFTMRVKTGEKKSAGTDANVYAILYGTKDDTGNYENNSDCTVSTVSPSATEKCVCVCQVSLI</sequence>
<dbReference type="InterPro" id="IPR036392">
    <property type="entry name" value="PLAT/LH2_dom_sf"/>
</dbReference>
<organism evidence="4 5">
    <name type="scientific">Sinocyclocheilus rhinocerous</name>
    <dbReference type="NCBI Taxonomy" id="307959"/>
    <lineage>
        <taxon>Eukaryota</taxon>
        <taxon>Metazoa</taxon>
        <taxon>Chordata</taxon>
        <taxon>Craniata</taxon>
        <taxon>Vertebrata</taxon>
        <taxon>Euteleostomi</taxon>
        <taxon>Actinopterygii</taxon>
        <taxon>Neopterygii</taxon>
        <taxon>Teleostei</taxon>
        <taxon>Ostariophysi</taxon>
        <taxon>Cypriniformes</taxon>
        <taxon>Cyprinidae</taxon>
        <taxon>Cyprininae</taxon>
        <taxon>Sinocyclocheilus</taxon>
    </lineage>
</organism>
<comment type="caution">
    <text evidence="1">Lacks conserved residue(s) required for the propagation of feature annotation.</text>
</comment>
<dbReference type="Ensembl" id="ENSSRHT00000064473.1">
    <property type="protein sequence ID" value="ENSSRHP00000062733.1"/>
    <property type="gene ID" value="ENSSRHG00000031287.1"/>
</dbReference>
<dbReference type="SUPFAM" id="SSF49723">
    <property type="entry name" value="Lipase/lipooxygenase domain (PLAT/LH2 domain)"/>
    <property type="match status" value="8"/>
</dbReference>
<evidence type="ECO:0000313" key="5">
    <source>
        <dbReference type="Proteomes" id="UP000472270"/>
    </source>
</evidence>
<feature type="domain" description="PLAT" evidence="3">
    <location>
        <begin position="879"/>
        <end position="941"/>
    </location>
</feature>
<evidence type="ECO:0000256" key="2">
    <source>
        <dbReference type="SAM" id="MobiDB-lite"/>
    </source>
</evidence>
<dbReference type="PROSITE" id="PS50095">
    <property type="entry name" value="PLAT"/>
    <property type="match status" value="8"/>
</dbReference>
<dbReference type="PANTHER" id="PTHR45901:SF3">
    <property type="entry name" value="LIPOXYGENASE HOMOLOGY DOMAIN-CONTAINING PROTEIN 1"/>
    <property type="match status" value="1"/>
</dbReference>